<dbReference type="SUPFAM" id="SSF81342">
    <property type="entry name" value="Transmembrane di-heme cytochromes"/>
    <property type="match status" value="1"/>
</dbReference>
<evidence type="ECO:0000313" key="9">
    <source>
        <dbReference type="Proteomes" id="UP000218113"/>
    </source>
</evidence>
<dbReference type="Proteomes" id="UP000218113">
    <property type="component" value="Unassembled WGS sequence"/>
</dbReference>
<feature type="transmembrane region" description="Helical" evidence="5">
    <location>
        <begin position="42"/>
        <end position="67"/>
    </location>
</feature>
<sequence length="714" mass="81431">MKPDQQPKNESLIARIHRLIRWFFYQFEVPFNQLVSERYNPFYYLGALTVFTLMLLTGTGLYLFIYYSPTADNVFESIRYVNDEVFLGSLLRSIHHYGSDLLIILMILHMMRTFAHEKYRGYRWVAWVSGVMLLVFTLIEGVTGYIMIWNSRSQFIAINSSKLLASLKVLGDDIPRAFSSIELMSYWIMWILLAIHILIPIAMLGVLFMHVSRMTRPKLMPPRPLIFGTLGILIVISALFPVPLFEKANFMEMAQVEHVDWFYLFLTPIIEDTPPSIIWLGFVGLTMLLMGVPWYRGKLKVDTAIVNLDNCTGCTACSKDCPYDAINMQDRTDGRRYKKEPFINSSKCAGCGICIGSCDHLGMDLHELKVVDIEAQAQEYLKQTDSSGYLGIFCGHSVLNPIIFNPQDKSLRSESRMGVISLPCAGVVGKALIQKLYEMGAKGVVVAACRINDCHYREGNQWLHDRLDNTRVPKMRLEKDSKPFLALSFSQTEAKDSIEQITAFIDQSQKKTSFKPTQWFQSLSSGNKAIQAIKLTVAATVLAAIFGFGAIDPDKHTYGTIEGHGMLRVSYFYKSHRASCGEMEQVAKSVATSKDNKKMTFDEISKQRNEEFKKRVLRKGCPRTRQNSFVSILIDGEQVLKKKFIPAGFGNDGLTYINLQYVLPVGTHRVTLLMSEDEAGTLYPQKHEQTFQFKEKQILFIDYKQNQAQFFNRK</sequence>
<dbReference type="InterPro" id="IPR027387">
    <property type="entry name" value="Cytb/b6-like_sf"/>
</dbReference>
<dbReference type="PANTHER" id="PTHR19271:SF16">
    <property type="entry name" value="CYTOCHROME B"/>
    <property type="match status" value="1"/>
</dbReference>
<evidence type="ECO:0000313" key="8">
    <source>
        <dbReference type="EMBL" id="PCI27750.1"/>
    </source>
</evidence>
<keyword evidence="5" id="KW-0812">Transmembrane</keyword>
<keyword evidence="3" id="KW-0408">Iron</keyword>
<dbReference type="Gene3D" id="3.30.70.20">
    <property type="match status" value="1"/>
</dbReference>
<dbReference type="InterPro" id="IPR017896">
    <property type="entry name" value="4Fe4S_Fe-S-bd"/>
</dbReference>
<dbReference type="PROSITE" id="PS00198">
    <property type="entry name" value="4FE4S_FER_1"/>
    <property type="match status" value="1"/>
</dbReference>
<dbReference type="InterPro" id="IPR016174">
    <property type="entry name" value="Di-haem_cyt_TM"/>
</dbReference>
<accession>A0A2A4T290</accession>
<dbReference type="PANTHER" id="PTHR19271">
    <property type="entry name" value="CYTOCHROME B"/>
    <property type="match status" value="1"/>
</dbReference>
<organism evidence="8 9">
    <name type="scientific">SAR324 cluster bacterium</name>
    <dbReference type="NCBI Taxonomy" id="2024889"/>
    <lineage>
        <taxon>Bacteria</taxon>
        <taxon>Deltaproteobacteria</taxon>
        <taxon>SAR324 cluster</taxon>
    </lineage>
</organism>
<dbReference type="Pfam" id="PF12838">
    <property type="entry name" value="Fer4_7"/>
    <property type="match status" value="1"/>
</dbReference>
<feature type="domain" description="Cytochrome b/b6 N-terminal region profile" evidence="6">
    <location>
        <begin position="19"/>
        <end position="223"/>
    </location>
</feature>
<feature type="transmembrane region" description="Helical" evidence="5">
    <location>
        <begin position="187"/>
        <end position="212"/>
    </location>
</feature>
<protein>
    <recommendedName>
        <fullName evidence="10">Hydrogenase iron-sulfur subunit</fullName>
    </recommendedName>
</protein>
<dbReference type="EMBL" id="NVSR01000050">
    <property type="protein sequence ID" value="PCI27750.1"/>
    <property type="molecule type" value="Genomic_DNA"/>
</dbReference>
<evidence type="ECO:0000259" key="6">
    <source>
        <dbReference type="PROSITE" id="PS51002"/>
    </source>
</evidence>
<keyword evidence="1" id="KW-0479">Metal-binding</keyword>
<feature type="domain" description="4Fe-4S ferredoxin-type" evidence="7">
    <location>
        <begin position="339"/>
        <end position="368"/>
    </location>
</feature>
<comment type="caution">
    <text evidence="8">The sequence shown here is derived from an EMBL/GenBank/DDBJ whole genome shotgun (WGS) entry which is preliminary data.</text>
</comment>
<evidence type="ECO:0000256" key="1">
    <source>
        <dbReference type="ARBA" id="ARBA00022723"/>
    </source>
</evidence>
<evidence type="ECO:0000256" key="4">
    <source>
        <dbReference type="ARBA" id="ARBA00023014"/>
    </source>
</evidence>
<dbReference type="AlphaFoldDB" id="A0A2A4T290"/>
<feature type="transmembrane region" description="Helical" evidence="5">
    <location>
        <begin position="94"/>
        <end position="112"/>
    </location>
</feature>
<keyword evidence="5" id="KW-0472">Membrane</keyword>
<name>A0A2A4T290_9DELT</name>
<gene>
    <name evidence="8" type="ORF">COB67_07895</name>
</gene>
<dbReference type="GO" id="GO:0009055">
    <property type="term" value="F:electron transfer activity"/>
    <property type="evidence" value="ECO:0007669"/>
    <property type="project" value="InterPro"/>
</dbReference>
<dbReference type="GO" id="GO:0016020">
    <property type="term" value="C:membrane"/>
    <property type="evidence" value="ECO:0007669"/>
    <property type="project" value="InterPro"/>
</dbReference>
<dbReference type="Gene3D" id="1.20.810.10">
    <property type="entry name" value="Cytochrome Bc1 Complex, Chain C"/>
    <property type="match status" value="1"/>
</dbReference>
<dbReference type="Pfam" id="PF00033">
    <property type="entry name" value="Cytochrome_B"/>
    <property type="match status" value="1"/>
</dbReference>
<keyword evidence="4" id="KW-0411">Iron-sulfur</keyword>
<reference evidence="9" key="1">
    <citation type="submission" date="2017-08" db="EMBL/GenBank/DDBJ databases">
        <title>A dynamic microbial community with high functional redundancy inhabits the cold, oxic subseafloor aquifer.</title>
        <authorList>
            <person name="Tully B.J."/>
            <person name="Wheat C.G."/>
            <person name="Glazer B.T."/>
            <person name="Huber J.A."/>
        </authorList>
    </citation>
    <scope>NUCLEOTIDE SEQUENCE [LARGE SCALE GENOMIC DNA]</scope>
</reference>
<dbReference type="InterPro" id="IPR003813">
    <property type="entry name" value="MvhD/FlpD"/>
</dbReference>
<feature type="transmembrane region" description="Helical" evidence="5">
    <location>
        <begin position="532"/>
        <end position="551"/>
    </location>
</feature>
<dbReference type="GO" id="GO:0022904">
    <property type="term" value="P:respiratory electron transport chain"/>
    <property type="evidence" value="ECO:0007669"/>
    <property type="project" value="InterPro"/>
</dbReference>
<feature type="domain" description="4Fe-4S ferredoxin-type" evidence="7">
    <location>
        <begin position="302"/>
        <end position="331"/>
    </location>
</feature>
<keyword evidence="5" id="KW-1133">Transmembrane helix</keyword>
<feature type="transmembrane region" description="Helical" evidence="5">
    <location>
        <begin position="124"/>
        <end position="148"/>
    </location>
</feature>
<evidence type="ECO:0000259" key="7">
    <source>
        <dbReference type="PROSITE" id="PS51379"/>
    </source>
</evidence>
<feature type="transmembrane region" description="Helical" evidence="5">
    <location>
        <begin position="224"/>
        <end position="245"/>
    </location>
</feature>
<evidence type="ECO:0000256" key="2">
    <source>
        <dbReference type="ARBA" id="ARBA00023002"/>
    </source>
</evidence>
<dbReference type="GO" id="GO:0046872">
    <property type="term" value="F:metal ion binding"/>
    <property type="evidence" value="ECO:0007669"/>
    <property type="project" value="UniProtKB-KW"/>
</dbReference>
<dbReference type="GO" id="GO:0016491">
    <property type="term" value="F:oxidoreductase activity"/>
    <property type="evidence" value="ECO:0007669"/>
    <property type="project" value="UniProtKB-KW"/>
</dbReference>
<dbReference type="PROSITE" id="PS51379">
    <property type="entry name" value="4FE4S_FER_2"/>
    <property type="match status" value="2"/>
</dbReference>
<dbReference type="Pfam" id="PF02662">
    <property type="entry name" value="FlpD"/>
    <property type="match status" value="1"/>
</dbReference>
<evidence type="ECO:0008006" key="10">
    <source>
        <dbReference type="Google" id="ProtNLM"/>
    </source>
</evidence>
<dbReference type="InterPro" id="IPR005797">
    <property type="entry name" value="Cyt_b/b6_N"/>
</dbReference>
<proteinExistence type="predicted"/>
<dbReference type="PROSITE" id="PS51002">
    <property type="entry name" value="CYTB_NTER"/>
    <property type="match status" value="1"/>
</dbReference>
<dbReference type="SUPFAM" id="SSF54862">
    <property type="entry name" value="4Fe-4S ferredoxins"/>
    <property type="match status" value="1"/>
</dbReference>
<keyword evidence="2" id="KW-0560">Oxidoreductase</keyword>
<dbReference type="GO" id="GO:0051536">
    <property type="term" value="F:iron-sulfur cluster binding"/>
    <property type="evidence" value="ECO:0007669"/>
    <property type="project" value="UniProtKB-KW"/>
</dbReference>
<feature type="transmembrane region" description="Helical" evidence="5">
    <location>
        <begin position="276"/>
        <end position="295"/>
    </location>
</feature>
<evidence type="ECO:0000256" key="3">
    <source>
        <dbReference type="ARBA" id="ARBA00023004"/>
    </source>
</evidence>
<evidence type="ECO:0000256" key="5">
    <source>
        <dbReference type="SAM" id="Phobius"/>
    </source>
</evidence>
<dbReference type="InterPro" id="IPR017900">
    <property type="entry name" value="4Fe4S_Fe_S_CS"/>
</dbReference>